<dbReference type="InterPro" id="IPR011701">
    <property type="entry name" value="MFS"/>
</dbReference>
<feature type="domain" description="Major facilitator superfamily (MFS) profile" evidence="9">
    <location>
        <begin position="50"/>
        <end position="500"/>
    </location>
</feature>
<feature type="transmembrane region" description="Helical" evidence="8">
    <location>
        <begin position="44"/>
        <end position="62"/>
    </location>
</feature>
<dbReference type="VEuPathDB" id="TriTrypDB:TcIL3000_10_11980"/>
<feature type="transmembrane region" description="Helical" evidence="8">
    <location>
        <begin position="95"/>
        <end position="115"/>
    </location>
</feature>
<feature type="transmembrane region" description="Helical" evidence="8">
    <location>
        <begin position="306"/>
        <end position="326"/>
    </location>
</feature>
<dbReference type="InterPro" id="IPR044770">
    <property type="entry name" value="MFS_spinster-like"/>
</dbReference>
<gene>
    <name evidence="10" type="ORF">TCIL3000_10_11980</name>
</gene>
<comment type="similarity">
    <text evidence="6">Belongs to the major facilitator superfamily. Spinster (TC 2.A.1.49) family.</text>
</comment>
<evidence type="ECO:0000313" key="10">
    <source>
        <dbReference type="EMBL" id="CCC94417.1"/>
    </source>
</evidence>
<evidence type="ECO:0000256" key="3">
    <source>
        <dbReference type="ARBA" id="ARBA00022692"/>
    </source>
</evidence>
<sequence>MSAEVQRQSGVISESHEPSDANDPQTHESVQVVRKEQETLWNRLITPGVVLFVFTFLNFVTYCDRGAIVGSMTVIKNDADIKGDSIVLSDTKAGLIFSGFMIGFTVSCPFFAGAGGFVPSKWIIAAGMVVWLASMIGTAFSKSYGILLMFRIFDGVGEAAFVGFTVTVIDAIAPAKRRTLWIGTFYSMIPVGTAIGMAFGGFLSTRDPIGGYEGWRVAFLAIALAAAPLLLIIIFFPSKYNMRREDDKSYLPLHEATMKLFTNVGYLLVVFGYAMYCFVMGGLSVWSIPLLVEGPLQLANVEASLIMGGVTAITGIAGSVVGGLVVDKFGGSSDITGVMRCQLFSVGVILISLVVGTIAFFIEITWLFATLLAISVFILFTVTAPVNATILTVVPWDQRAYAVSYSVLIIHMLGDFPSPTLAGYLSDEVFSKGCRLHNSTDVCNEDVESSCRWIESDRDGSQGHCVSKYQLRNALLVVFSFIFLAIPSWLAVYSILSRMKKCGSSSGQ</sequence>
<evidence type="ECO:0000259" key="9">
    <source>
        <dbReference type="PROSITE" id="PS50850"/>
    </source>
</evidence>
<keyword evidence="3 8" id="KW-0812">Transmembrane</keyword>
<dbReference type="Pfam" id="PF07690">
    <property type="entry name" value="MFS_1"/>
    <property type="match status" value="1"/>
</dbReference>
<dbReference type="Gene3D" id="1.20.1250.20">
    <property type="entry name" value="MFS general substrate transporter like domains"/>
    <property type="match status" value="1"/>
</dbReference>
<feature type="transmembrane region" description="Helical" evidence="8">
    <location>
        <begin position="264"/>
        <end position="286"/>
    </location>
</feature>
<feature type="transmembrane region" description="Helical" evidence="8">
    <location>
        <begin position="474"/>
        <end position="496"/>
    </location>
</feature>
<dbReference type="SUPFAM" id="SSF103473">
    <property type="entry name" value="MFS general substrate transporter"/>
    <property type="match status" value="1"/>
</dbReference>
<organism evidence="10">
    <name type="scientific">Trypanosoma congolense (strain IL3000)</name>
    <dbReference type="NCBI Taxonomy" id="1068625"/>
    <lineage>
        <taxon>Eukaryota</taxon>
        <taxon>Discoba</taxon>
        <taxon>Euglenozoa</taxon>
        <taxon>Kinetoplastea</taxon>
        <taxon>Metakinetoplastina</taxon>
        <taxon>Trypanosomatida</taxon>
        <taxon>Trypanosomatidae</taxon>
        <taxon>Trypanosoma</taxon>
        <taxon>Nannomonas</taxon>
    </lineage>
</organism>
<feature type="transmembrane region" description="Helical" evidence="8">
    <location>
        <begin position="368"/>
        <end position="388"/>
    </location>
</feature>
<name>G0UYF0_TRYCI</name>
<dbReference type="AlphaFoldDB" id="G0UYF0"/>
<keyword evidence="2" id="KW-0813">Transport</keyword>
<evidence type="ECO:0000256" key="4">
    <source>
        <dbReference type="ARBA" id="ARBA00022989"/>
    </source>
</evidence>
<dbReference type="PROSITE" id="PS50850">
    <property type="entry name" value="MFS"/>
    <property type="match status" value="1"/>
</dbReference>
<dbReference type="PANTHER" id="PTHR23505">
    <property type="entry name" value="SPINSTER"/>
    <property type="match status" value="1"/>
</dbReference>
<feature type="transmembrane region" description="Helical" evidence="8">
    <location>
        <begin position="122"/>
        <end position="140"/>
    </location>
</feature>
<proteinExistence type="inferred from homology"/>
<comment type="subcellular location">
    <subcellularLocation>
        <location evidence="1">Membrane</location>
        <topology evidence="1">Multi-pass membrane protein</topology>
    </subcellularLocation>
</comment>
<dbReference type="GO" id="GO:0016020">
    <property type="term" value="C:membrane"/>
    <property type="evidence" value="ECO:0007669"/>
    <property type="project" value="UniProtKB-SubCell"/>
</dbReference>
<dbReference type="InterPro" id="IPR036259">
    <property type="entry name" value="MFS_trans_sf"/>
</dbReference>
<feature type="transmembrane region" description="Helical" evidence="8">
    <location>
        <begin position="152"/>
        <end position="173"/>
    </location>
</feature>
<accession>G0UYF0</accession>
<evidence type="ECO:0000256" key="8">
    <source>
        <dbReference type="SAM" id="Phobius"/>
    </source>
</evidence>
<evidence type="ECO:0000256" key="1">
    <source>
        <dbReference type="ARBA" id="ARBA00004141"/>
    </source>
</evidence>
<feature type="transmembrane region" description="Helical" evidence="8">
    <location>
        <begin position="180"/>
        <end position="203"/>
    </location>
</feature>
<feature type="compositionally biased region" description="Polar residues" evidence="7">
    <location>
        <begin position="1"/>
        <end position="12"/>
    </location>
</feature>
<feature type="transmembrane region" description="Helical" evidence="8">
    <location>
        <begin position="215"/>
        <end position="236"/>
    </location>
</feature>
<dbReference type="PANTHER" id="PTHR23505:SF79">
    <property type="entry name" value="PROTEIN SPINSTER"/>
    <property type="match status" value="1"/>
</dbReference>
<feature type="transmembrane region" description="Helical" evidence="8">
    <location>
        <begin position="338"/>
        <end position="362"/>
    </location>
</feature>
<evidence type="ECO:0000256" key="6">
    <source>
        <dbReference type="ARBA" id="ARBA00024338"/>
    </source>
</evidence>
<dbReference type="EMBL" id="HE575323">
    <property type="protein sequence ID" value="CCC94417.1"/>
    <property type="molecule type" value="Genomic_DNA"/>
</dbReference>
<keyword evidence="5 8" id="KW-0472">Membrane</keyword>
<evidence type="ECO:0000256" key="7">
    <source>
        <dbReference type="SAM" id="MobiDB-lite"/>
    </source>
</evidence>
<evidence type="ECO:0000256" key="2">
    <source>
        <dbReference type="ARBA" id="ARBA00022448"/>
    </source>
</evidence>
<feature type="region of interest" description="Disordered" evidence="7">
    <location>
        <begin position="1"/>
        <end position="29"/>
    </location>
</feature>
<keyword evidence="4 8" id="KW-1133">Transmembrane helix</keyword>
<reference evidence="10" key="1">
    <citation type="journal article" date="2012" name="Proc. Natl. Acad. Sci. U.S.A.">
        <title>Antigenic diversity is generated by distinct evolutionary mechanisms in African trypanosome species.</title>
        <authorList>
            <person name="Jackson A.P."/>
            <person name="Berry A."/>
            <person name="Aslett M."/>
            <person name="Allison H.C."/>
            <person name="Burton P."/>
            <person name="Vavrova-Anderson J."/>
            <person name="Brown R."/>
            <person name="Browne H."/>
            <person name="Corton N."/>
            <person name="Hauser H."/>
            <person name="Gamble J."/>
            <person name="Gilderthorp R."/>
            <person name="Marcello L."/>
            <person name="McQuillan J."/>
            <person name="Otto T.D."/>
            <person name="Quail M.A."/>
            <person name="Sanders M.J."/>
            <person name="van Tonder A."/>
            <person name="Ginger M.L."/>
            <person name="Field M.C."/>
            <person name="Barry J.D."/>
            <person name="Hertz-Fowler C."/>
            <person name="Berriman M."/>
        </authorList>
    </citation>
    <scope>NUCLEOTIDE SEQUENCE</scope>
    <source>
        <strain evidence="10">IL3000</strain>
    </source>
</reference>
<dbReference type="InterPro" id="IPR020846">
    <property type="entry name" value="MFS_dom"/>
</dbReference>
<feature type="transmembrane region" description="Helical" evidence="8">
    <location>
        <begin position="400"/>
        <end position="418"/>
    </location>
</feature>
<evidence type="ECO:0000256" key="5">
    <source>
        <dbReference type="ARBA" id="ARBA00023136"/>
    </source>
</evidence>
<protein>
    <submittedName>
        <fullName evidence="10">Putative major facilitator superfamily protein (MFS)</fullName>
    </submittedName>
</protein>
<dbReference type="GO" id="GO:0022857">
    <property type="term" value="F:transmembrane transporter activity"/>
    <property type="evidence" value="ECO:0007669"/>
    <property type="project" value="InterPro"/>
</dbReference>